<name>A0A1E3A3A0_9FIRM</name>
<keyword evidence="7" id="KW-0067">ATP-binding</keyword>
<feature type="transmembrane region" description="Helical" evidence="9">
    <location>
        <begin position="116"/>
        <end position="137"/>
    </location>
</feature>
<proteinExistence type="predicted"/>
<dbReference type="PROSITE" id="PS50109">
    <property type="entry name" value="HIS_KIN"/>
    <property type="match status" value="1"/>
</dbReference>
<evidence type="ECO:0000256" key="8">
    <source>
        <dbReference type="ARBA" id="ARBA00023012"/>
    </source>
</evidence>
<keyword evidence="9" id="KW-1133">Transmembrane helix</keyword>
<evidence type="ECO:0000313" key="12">
    <source>
        <dbReference type="EMBL" id="ODR48418.1"/>
    </source>
</evidence>
<evidence type="ECO:0000259" key="10">
    <source>
        <dbReference type="PROSITE" id="PS50109"/>
    </source>
</evidence>
<evidence type="ECO:0000256" key="4">
    <source>
        <dbReference type="ARBA" id="ARBA00022679"/>
    </source>
</evidence>
<evidence type="ECO:0000313" key="11">
    <source>
        <dbReference type="EMBL" id="ODM03089.1"/>
    </source>
</evidence>
<evidence type="ECO:0000256" key="7">
    <source>
        <dbReference type="ARBA" id="ARBA00022840"/>
    </source>
</evidence>
<keyword evidence="5" id="KW-0547">Nucleotide-binding</keyword>
<dbReference type="SUPFAM" id="SSF55874">
    <property type="entry name" value="ATPase domain of HSP90 chaperone/DNA topoisomerase II/histidine kinase"/>
    <property type="match status" value="1"/>
</dbReference>
<dbReference type="PANTHER" id="PTHR43065">
    <property type="entry name" value="SENSOR HISTIDINE KINASE"/>
    <property type="match status" value="1"/>
</dbReference>
<accession>A0A1E3A3A0</accession>
<dbReference type="InterPro" id="IPR004358">
    <property type="entry name" value="Sig_transdc_His_kin-like_C"/>
</dbReference>
<keyword evidence="8" id="KW-0902">Two-component regulatory system</keyword>
<dbReference type="GO" id="GO:0000160">
    <property type="term" value="P:phosphorelay signal transduction system"/>
    <property type="evidence" value="ECO:0007669"/>
    <property type="project" value="UniProtKB-KW"/>
</dbReference>
<evidence type="ECO:0000256" key="3">
    <source>
        <dbReference type="ARBA" id="ARBA00022553"/>
    </source>
</evidence>
<keyword evidence="9" id="KW-0812">Transmembrane</keyword>
<dbReference type="InterPro" id="IPR005467">
    <property type="entry name" value="His_kinase_dom"/>
</dbReference>
<organism evidence="11 13">
    <name type="scientific">Eisenbergiella tayi</name>
    <dbReference type="NCBI Taxonomy" id="1432052"/>
    <lineage>
        <taxon>Bacteria</taxon>
        <taxon>Bacillati</taxon>
        <taxon>Bacillota</taxon>
        <taxon>Clostridia</taxon>
        <taxon>Lachnospirales</taxon>
        <taxon>Lachnospiraceae</taxon>
        <taxon>Eisenbergiella</taxon>
    </lineage>
</organism>
<dbReference type="EMBL" id="MEHA01000017">
    <property type="protein sequence ID" value="ODR48418.1"/>
    <property type="molecule type" value="Genomic_DNA"/>
</dbReference>
<comment type="caution">
    <text evidence="11">The sequence shown here is derived from an EMBL/GenBank/DDBJ whole genome shotgun (WGS) entry which is preliminary data.</text>
</comment>
<dbReference type="GO" id="GO:0004673">
    <property type="term" value="F:protein histidine kinase activity"/>
    <property type="evidence" value="ECO:0007669"/>
    <property type="project" value="UniProtKB-EC"/>
</dbReference>
<reference evidence="11 13" key="1">
    <citation type="submission" date="2016-07" db="EMBL/GenBank/DDBJ databases">
        <title>Characterization of isolates of Eisenbergiella tayi derived from blood cultures, using whole genome sequencing.</title>
        <authorList>
            <person name="Burdz T."/>
            <person name="Wiebe D."/>
            <person name="Huynh C."/>
            <person name="Bernard K."/>
        </authorList>
    </citation>
    <scope>NUCLEOTIDE SEQUENCE [LARGE SCALE GENOMIC DNA]</scope>
    <source>
        <strain evidence="11 13">NML 110608</strain>
    </source>
</reference>
<feature type="transmembrane region" description="Helical" evidence="9">
    <location>
        <begin position="240"/>
        <end position="262"/>
    </location>
</feature>
<dbReference type="InterPro" id="IPR036890">
    <property type="entry name" value="HATPase_C_sf"/>
</dbReference>
<feature type="transmembrane region" description="Helical" evidence="9">
    <location>
        <begin position="194"/>
        <end position="212"/>
    </location>
</feature>
<evidence type="ECO:0000313" key="13">
    <source>
        <dbReference type="Proteomes" id="UP000094067"/>
    </source>
</evidence>
<dbReference type="Proteomes" id="UP000094067">
    <property type="component" value="Unassembled WGS sequence"/>
</dbReference>
<dbReference type="EMBL" id="MCGH01000003">
    <property type="protein sequence ID" value="ODM03089.1"/>
    <property type="molecule type" value="Genomic_DNA"/>
</dbReference>
<dbReference type="InterPro" id="IPR003594">
    <property type="entry name" value="HATPase_dom"/>
</dbReference>
<sequence length="515" mass="60305">MFYVLFILLFIIFFMLYQHHKERHTIPFTLVLVAYFFAILSMMIYYSRDAYYYNVIKNYFYLPDPLWRYLFFLPISRFNVIRLINAASLSIVLASVYFALNFHTPFTAKTIRRTKIAIWIYLLLQLIIYDPALNIRFYYFLYPAFMGSKQFYDAENILYMLTRSGNNLLVLLSVLMLLVSFYHSPRIQLIRYNFLLMTVCFFTLSTLYFTFISRTPSFLLRISKIAQSYYFWYINLGNSLIFYNIFPFVFIIFLLLICISLYRLTHISHQINAEAFEISKQIDATETTSKVFCHYVKNELLAIQSGLELLPAADYPEKTIQDTIDRCEKLYTRIDEIHKSTKTSELHLIDIDLKDLLEKILAPFCKEDSGIEIRKNFADYPVLALADPIYLEQALHNIICNAIDAIEAKEISADTQDERALTVNLRNTDDWILLEIQDTGTGISENNIKKIFTPFFSSKPTSKHWGIGLSLTYRIIQAHEGKIEVQSTLGKGTSFQILLPKITQIFTEKRQTNGK</sequence>
<comment type="catalytic activity">
    <reaction evidence="1">
        <text>ATP + protein L-histidine = ADP + protein N-phospho-L-histidine.</text>
        <dbReference type="EC" id="2.7.13.3"/>
    </reaction>
</comment>
<evidence type="ECO:0000256" key="1">
    <source>
        <dbReference type="ARBA" id="ARBA00000085"/>
    </source>
</evidence>
<feature type="domain" description="Histidine kinase" evidence="10">
    <location>
        <begin position="291"/>
        <end position="503"/>
    </location>
</feature>
<dbReference type="OrthoDB" id="9780487at2"/>
<dbReference type="EC" id="2.7.13.3" evidence="2"/>
<evidence type="ECO:0000256" key="5">
    <source>
        <dbReference type="ARBA" id="ARBA00022741"/>
    </source>
</evidence>
<keyword evidence="9" id="KW-0472">Membrane</keyword>
<dbReference type="PRINTS" id="PR00344">
    <property type="entry name" value="BCTRLSENSOR"/>
</dbReference>
<gene>
    <name evidence="11" type="primary">zraS_1</name>
    <name evidence="12" type="ORF">BEI59_20910</name>
    <name evidence="11" type="ORF">BEI61_03883</name>
</gene>
<keyword evidence="4 11" id="KW-0808">Transferase</keyword>
<dbReference type="Proteomes" id="UP000094271">
    <property type="component" value="Unassembled WGS sequence"/>
</dbReference>
<evidence type="ECO:0000313" key="14">
    <source>
        <dbReference type="Proteomes" id="UP000094271"/>
    </source>
</evidence>
<dbReference type="SMART" id="SM00387">
    <property type="entry name" value="HATPase_c"/>
    <property type="match status" value="1"/>
</dbReference>
<evidence type="ECO:0000256" key="9">
    <source>
        <dbReference type="SAM" id="Phobius"/>
    </source>
</evidence>
<reference evidence="12 14" key="2">
    <citation type="submission" date="2016-08" db="EMBL/GenBank/DDBJ databases">
        <authorList>
            <person name="Seilhamer J.J."/>
        </authorList>
    </citation>
    <scope>NUCLEOTIDE SEQUENCE [LARGE SCALE GENOMIC DNA]</scope>
    <source>
        <strain evidence="12 14">NML150140-1</strain>
    </source>
</reference>
<dbReference type="RefSeq" id="WP_069153653.1">
    <property type="nucleotide sequence ID" value="NZ_MCGH01000003.1"/>
</dbReference>
<dbReference type="GO" id="GO:0005524">
    <property type="term" value="F:ATP binding"/>
    <property type="evidence" value="ECO:0007669"/>
    <property type="project" value="UniProtKB-KW"/>
</dbReference>
<keyword evidence="3" id="KW-0597">Phosphoprotein</keyword>
<feature type="transmembrane region" description="Helical" evidence="9">
    <location>
        <begin position="28"/>
        <end position="47"/>
    </location>
</feature>
<dbReference type="Pfam" id="PF02518">
    <property type="entry name" value="HATPase_c"/>
    <property type="match status" value="1"/>
</dbReference>
<evidence type="ECO:0000256" key="2">
    <source>
        <dbReference type="ARBA" id="ARBA00012438"/>
    </source>
</evidence>
<protein>
    <recommendedName>
        <fullName evidence="2">histidine kinase</fullName>
        <ecNumber evidence="2">2.7.13.3</ecNumber>
    </recommendedName>
</protein>
<keyword evidence="6" id="KW-0418">Kinase</keyword>
<evidence type="ECO:0000256" key="6">
    <source>
        <dbReference type="ARBA" id="ARBA00022777"/>
    </source>
</evidence>
<feature type="transmembrane region" description="Helical" evidence="9">
    <location>
        <begin position="157"/>
        <end position="182"/>
    </location>
</feature>
<dbReference type="PANTHER" id="PTHR43065:SF10">
    <property type="entry name" value="PEROXIDE STRESS-ACTIVATED HISTIDINE KINASE MAK3"/>
    <property type="match status" value="1"/>
</dbReference>
<dbReference type="Gene3D" id="3.30.565.10">
    <property type="entry name" value="Histidine kinase-like ATPase, C-terminal domain"/>
    <property type="match status" value="1"/>
</dbReference>
<dbReference type="AlphaFoldDB" id="A0A1E3A3A0"/>